<sequence>MSHKEDVLLMVKHVLHKKTDGTLYVNSGRVAWKNQSSDSFKISANFEDIRIQRKSPAEKDKVQLQLLMNNGDSYTFHFSHPDGREKQLELRNKVIEMLQTLLPTFKDRAHGELKEKCKILEKNATLLQLYKELVVPGILPSDEFWSRPEFHQLDKKDSSKELNTAVSASLKSNEQKLPLGVPSTLLSDIKPQVDGSSGIRYNLTLDMIDAIFRAYPTVKQKHVELVPSKMTEQDFWIKFFQSHYFHKDRVKFGKDEIFASCALQDDRNLLNDLRKSRRLRVTGNLDLTSLTDHQVGKGYGIEEAINEDLIEDLRQKKETDTSTGPSTALIPSSKLSANQMLLRRFNNHSALILKSLGNVELPNMTYDQANGVQLRRRLYENELKKPEETAKVELNLKRVEDYLEGPSSTSIHPGDSAVTKMAAAKRTYNETAAKNSLQSCKQLLLSQSSKQRRLANSLLQPLEAQRALSDASPGGCLVQGKGVRGGLIATVAAGQGAQLDGVSGISTSALLNQDQVKELRSLYSSTAELLRHFWACFPVTNATLSEKLDRINQSINQFKKTKLVPFEAVICGVNPESNLSQGRPASGLKSRVTAHLNEMINSALNKYSHFKKHQITS</sequence>
<dbReference type="SUPFAM" id="SSF140383">
    <property type="entry name" value="BSD domain-like"/>
    <property type="match status" value="2"/>
</dbReference>
<dbReference type="SMART" id="SM00751">
    <property type="entry name" value="BSD"/>
    <property type="match status" value="2"/>
</dbReference>
<dbReference type="Gene3D" id="2.30.29.30">
    <property type="entry name" value="Pleckstrin-homology domain (PH domain)/Phosphotyrosine-binding domain (PTB)"/>
    <property type="match status" value="1"/>
</dbReference>
<evidence type="ECO:0000313" key="8">
    <source>
        <dbReference type="EMBL" id="KAL3317118.1"/>
    </source>
</evidence>
<keyword evidence="6" id="KW-0539">Nucleus</keyword>
<evidence type="ECO:0000313" key="9">
    <source>
        <dbReference type="Proteomes" id="UP001626550"/>
    </source>
</evidence>
<comment type="similarity">
    <text evidence="2">Belongs to the TFB1 family.</text>
</comment>
<keyword evidence="5" id="KW-0804">Transcription</keyword>
<dbReference type="GO" id="GO:0005634">
    <property type="term" value="C:nucleus"/>
    <property type="evidence" value="ECO:0007669"/>
    <property type="project" value="UniProtKB-SubCell"/>
</dbReference>
<evidence type="ECO:0000256" key="5">
    <source>
        <dbReference type="ARBA" id="ARBA00023163"/>
    </source>
</evidence>
<protein>
    <submittedName>
        <fullName evidence="8">General transcription factor IIH subunit 1</fullName>
    </submittedName>
</protein>
<dbReference type="Proteomes" id="UP001626550">
    <property type="component" value="Unassembled WGS sequence"/>
</dbReference>
<evidence type="ECO:0000256" key="1">
    <source>
        <dbReference type="ARBA" id="ARBA00004123"/>
    </source>
</evidence>
<dbReference type="Gene3D" id="1.10.3970.10">
    <property type="entry name" value="BSD domain"/>
    <property type="match status" value="1"/>
</dbReference>
<dbReference type="InterPro" id="IPR005607">
    <property type="entry name" value="BSD_dom"/>
</dbReference>
<dbReference type="PANTHER" id="PTHR12856">
    <property type="entry name" value="TRANSCRIPTION INITIATION FACTOR IIH-RELATED"/>
    <property type="match status" value="1"/>
</dbReference>
<evidence type="ECO:0000256" key="4">
    <source>
        <dbReference type="ARBA" id="ARBA00023015"/>
    </source>
</evidence>
<accession>A0ABD2QC58</accession>
<evidence type="ECO:0000259" key="7">
    <source>
        <dbReference type="PROSITE" id="PS50858"/>
    </source>
</evidence>
<feature type="domain" description="BSD" evidence="7">
    <location>
        <begin position="101"/>
        <end position="147"/>
    </location>
</feature>
<feature type="domain" description="BSD" evidence="7">
    <location>
        <begin position="195"/>
        <end position="247"/>
    </location>
</feature>
<dbReference type="InterPro" id="IPR027079">
    <property type="entry name" value="Tfb1/GTF2H1"/>
</dbReference>
<comment type="caution">
    <text evidence="8">The sequence shown here is derived from an EMBL/GenBank/DDBJ whole genome shotgun (WGS) entry which is preliminary data.</text>
</comment>
<keyword evidence="3" id="KW-0677">Repeat</keyword>
<evidence type="ECO:0000256" key="6">
    <source>
        <dbReference type="ARBA" id="ARBA00023242"/>
    </source>
</evidence>
<organism evidence="8 9">
    <name type="scientific">Cichlidogyrus casuarinus</name>
    <dbReference type="NCBI Taxonomy" id="1844966"/>
    <lineage>
        <taxon>Eukaryota</taxon>
        <taxon>Metazoa</taxon>
        <taxon>Spiralia</taxon>
        <taxon>Lophotrochozoa</taxon>
        <taxon>Platyhelminthes</taxon>
        <taxon>Monogenea</taxon>
        <taxon>Monopisthocotylea</taxon>
        <taxon>Dactylogyridea</taxon>
        <taxon>Ancyrocephalidae</taxon>
        <taxon>Cichlidogyrus</taxon>
    </lineage>
</organism>
<reference evidence="8 9" key="1">
    <citation type="submission" date="2024-11" db="EMBL/GenBank/DDBJ databases">
        <title>Adaptive evolution of stress response genes in parasites aligns with host niche diversity.</title>
        <authorList>
            <person name="Hahn C."/>
            <person name="Resl P."/>
        </authorList>
    </citation>
    <scope>NUCLEOTIDE SEQUENCE [LARGE SCALE GENOMIC DNA]</scope>
    <source>
        <strain evidence="8">EGGRZ-B1_66</strain>
        <tissue evidence="8">Body</tissue>
    </source>
</reference>
<dbReference type="Pfam" id="PF08567">
    <property type="entry name" value="PH_TFIIH"/>
    <property type="match status" value="1"/>
</dbReference>
<gene>
    <name evidence="8" type="primary">GTF2H1</name>
    <name evidence="8" type="ORF">Ciccas_004235</name>
</gene>
<dbReference type="Pfam" id="PF03909">
    <property type="entry name" value="BSD"/>
    <property type="match status" value="1"/>
</dbReference>
<evidence type="ECO:0000256" key="3">
    <source>
        <dbReference type="ARBA" id="ARBA00022737"/>
    </source>
</evidence>
<proteinExistence type="inferred from homology"/>
<dbReference type="AlphaFoldDB" id="A0ABD2QC58"/>
<dbReference type="PROSITE" id="PS50858">
    <property type="entry name" value="BSD"/>
    <property type="match status" value="2"/>
</dbReference>
<dbReference type="SUPFAM" id="SSF50729">
    <property type="entry name" value="PH domain-like"/>
    <property type="match status" value="1"/>
</dbReference>
<dbReference type="Gene3D" id="6.10.140.1200">
    <property type="match status" value="1"/>
</dbReference>
<dbReference type="InterPro" id="IPR035925">
    <property type="entry name" value="BSD_dom_sf"/>
</dbReference>
<comment type="subcellular location">
    <subcellularLocation>
        <location evidence="1">Nucleus</location>
    </subcellularLocation>
</comment>
<name>A0ABD2QC58_9PLAT</name>
<keyword evidence="9" id="KW-1185">Reference proteome</keyword>
<dbReference type="CDD" id="cd13229">
    <property type="entry name" value="PH_TFIIH"/>
    <property type="match status" value="1"/>
</dbReference>
<dbReference type="InterPro" id="IPR013876">
    <property type="entry name" value="TFIIH_BTF_p62_N"/>
</dbReference>
<evidence type="ECO:0000256" key="2">
    <source>
        <dbReference type="ARBA" id="ARBA00009448"/>
    </source>
</evidence>
<dbReference type="EMBL" id="JBJKFK010000427">
    <property type="protein sequence ID" value="KAL3317118.1"/>
    <property type="molecule type" value="Genomic_DNA"/>
</dbReference>
<keyword evidence="4" id="KW-0805">Transcription regulation</keyword>
<dbReference type="InterPro" id="IPR011993">
    <property type="entry name" value="PH-like_dom_sf"/>
</dbReference>